<accession>A0ABY8PX25</accession>
<reference evidence="3 4" key="1">
    <citation type="journal article" date="2008" name="Int. J. Syst. Evol. Microbiol.">
        <title>Tessaracoccus flavescens sp. nov., isolated from marine sediment.</title>
        <authorList>
            <person name="Lee D.W."/>
            <person name="Lee S.D."/>
        </authorList>
    </citation>
    <scope>NUCLEOTIDE SEQUENCE [LARGE SCALE GENOMIC DNA]</scope>
    <source>
        <strain evidence="3 4">T21</strain>
    </source>
</reference>
<dbReference type="Proteomes" id="UP001244136">
    <property type="component" value="Chromosome"/>
</dbReference>
<name>A0ABY8PX25_9ACTN</name>
<evidence type="ECO:0008006" key="5">
    <source>
        <dbReference type="Google" id="ProtNLM"/>
    </source>
</evidence>
<feature type="transmembrane region" description="Helical" evidence="2">
    <location>
        <begin position="9"/>
        <end position="28"/>
    </location>
</feature>
<dbReference type="RefSeq" id="WP_281144779.1">
    <property type="nucleotide sequence ID" value="NZ_CP123967.1"/>
</dbReference>
<feature type="transmembrane region" description="Helical" evidence="2">
    <location>
        <begin position="34"/>
        <end position="53"/>
    </location>
</feature>
<keyword evidence="2" id="KW-1133">Transmembrane helix</keyword>
<dbReference type="EMBL" id="CP123967">
    <property type="protein sequence ID" value="WGT47038.1"/>
    <property type="molecule type" value="Genomic_DNA"/>
</dbReference>
<sequence length="167" mass="17707">MPQLSKQEWVLASGSALLSALSIIFWLVGSDRLAGLFALALLGMMAILQVLFASRTWRQVVKGDSRLGKALARQAKTAGSLERGVSSHASAQERGLDALQFSQSVVTQVLGTVKGSTDEALRVAKANEASIGELQTVVAQLTQEIEAARESAAQFSERVANGLVGRQ</sequence>
<keyword evidence="4" id="KW-1185">Reference proteome</keyword>
<protein>
    <recommendedName>
        <fullName evidence="5">Chemotaxis protein</fullName>
    </recommendedName>
</protein>
<evidence type="ECO:0000313" key="4">
    <source>
        <dbReference type="Proteomes" id="UP001244136"/>
    </source>
</evidence>
<keyword evidence="1" id="KW-0175">Coiled coil</keyword>
<evidence type="ECO:0000256" key="1">
    <source>
        <dbReference type="SAM" id="Coils"/>
    </source>
</evidence>
<gene>
    <name evidence="3" type="ORF">QH948_13105</name>
</gene>
<evidence type="ECO:0000256" key="2">
    <source>
        <dbReference type="SAM" id="Phobius"/>
    </source>
</evidence>
<organism evidence="3 4">
    <name type="scientific">Tessaracoccus lacteus</name>
    <dbReference type="NCBI Taxonomy" id="3041766"/>
    <lineage>
        <taxon>Bacteria</taxon>
        <taxon>Bacillati</taxon>
        <taxon>Actinomycetota</taxon>
        <taxon>Actinomycetes</taxon>
        <taxon>Propionibacteriales</taxon>
        <taxon>Propionibacteriaceae</taxon>
        <taxon>Tessaracoccus</taxon>
    </lineage>
</organism>
<feature type="coiled-coil region" evidence="1">
    <location>
        <begin position="131"/>
        <end position="158"/>
    </location>
</feature>
<proteinExistence type="predicted"/>
<keyword evidence="2" id="KW-0812">Transmembrane</keyword>
<keyword evidence="2" id="KW-0472">Membrane</keyword>
<evidence type="ECO:0000313" key="3">
    <source>
        <dbReference type="EMBL" id="WGT47038.1"/>
    </source>
</evidence>